<feature type="transmembrane region" description="Helical" evidence="7">
    <location>
        <begin position="455"/>
        <end position="475"/>
    </location>
</feature>
<dbReference type="Proteomes" id="UP001595848">
    <property type="component" value="Unassembled WGS sequence"/>
</dbReference>
<gene>
    <name evidence="9" type="ORF">ACFOY1_12005</name>
</gene>
<feature type="domain" description="Major facilitator superfamily (MFS) profile" evidence="8">
    <location>
        <begin position="415"/>
        <end position="814"/>
    </location>
</feature>
<evidence type="ECO:0000259" key="8">
    <source>
        <dbReference type="PROSITE" id="PS50850"/>
    </source>
</evidence>
<sequence length="817" mass="85072">MKNDSVSEVKKRRHPLRDVLLACMLVLLLAQGLIGALSLSALNRQIIDNTAGRVELLARQTSEQIQTGMRLGKPLAQFFGLSGMLDDLRRRIPDLSGASVVLAGGQVLTSVGTPPQAGALLQDLRSAVADGRGQGRAGTAAAGSVHQADAQGIRVAVPLMRDGGGLQGAVILQVRPQDMRQSSLMLDNLAVLGLSTLCAAIVLALVFRYVMPLHEVASAGRSRMLVPLLVLMLAQGVYAAYTIHTFRTVWVRVTRDNTQVLAQGLQASLDRVLGYGIAPTHLRGVEQPMARLASAFPVISELRLVDAQGRLLNRANARGAMPVAGATAAEPDDTLAFPLKAQGSGPTLASLQVLLDPRLLAAGIRARVLDAATVVAVALVAAIELLLLLNLLMDRAFSVRVQDVPGDPAGLDDPSKVGAIVRPVMFGFLFAMALPLSFLPIYARSLLGDAPGQGALLMALPIAAEMACGLLTALLAGRLSDRRGWQFPVLTGLLVSVAGNLACALAGSLPTFIVARGLVGLGYGLTWMGLQGFIVIRSPAAYRGRNMALVIAGLFAGHLSGAAVGAMLMQQLGPVAVFVAGAVLLALPALGVFTLMWPYRHVAGVQKASQVVAGPVVRSWKALRELLATRDFGMLLLGCVVPFSIAQVGLLTYALPLYMETYHASAATVGRILMLYGFCVIYVGPYMGRLADHSAYKKYWIAAGGLVGSAGLLSLYFASGVVAAGLAVVLLALASCLAGGAQTAYMLSLDHVQRYGAGGATSVMRAADKFGQMLGPLAVGALFASVGISGGLAVTGALYLVATLAFMVCAPLRGAPA</sequence>
<feature type="transmembrane region" description="Helical" evidence="7">
    <location>
        <begin position="371"/>
        <end position="392"/>
    </location>
</feature>
<comment type="subcellular location">
    <subcellularLocation>
        <location evidence="1">Cell membrane</location>
        <topology evidence="1">Multi-pass membrane protein</topology>
    </subcellularLocation>
</comment>
<keyword evidence="10" id="KW-1185">Reference proteome</keyword>
<protein>
    <submittedName>
        <fullName evidence="9">MFS transporter</fullName>
    </submittedName>
</protein>
<evidence type="ECO:0000256" key="6">
    <source>
        <dbReference type="ARBA" id="ARBA00023136"/>
    </source>
</evidence>
<proteinExistence type="predicted"/>
<keyword evidence="2" id="KW-0813">Transport</keyword>
<keyword evidence="6 7" id="KW-0472">Membrane</keyword>
<feature type="transmembrane region" description="Helical" evidence="7">
    <location>
        <begin position="189"/>
        <end position="211"/>
    </location>
</feature>
<feature type="transmembrane region" description="Helical" evidence="7">
    <location>
        <begin position="699"/>
        <end position="718"/>
    </location>
</feature>
<evidence type="ECO:0000256" key="5">
    <source>
        <dbReference type="ARBA" id="ARBA00022989"/>
    </source>
</evidence>
<reference evidence="10" key="1">
    <citation type="journal article" date="2019" name="Int. J. Syst. Evol. Microbiol.">
        <title>The Global Catalogue of Microorganisms (GCM) 10K type strain sequencing project: providing services to taxonomists for standard genome sequencing and annotation.</title>
        <authorList>
            <consortium name="The Broad Institute Genomics Platform"/>
            <consortium name="The Broad Institute Genome Sequencing Center for Infectious Disease"/>
            <person name="Wu L."/>
            <person name="Ma J."/>
        </authorList>
    </citation>
    <scope>NUCLEOTIDE SEQUENCE [LARGE SCALE GENOMIC DNA]</scope>
    <source>
        <strain evidence="10">LMG 24813</strain>
    </source>
</reference>
<feature type="transmembrane region" description="Helical" evidence="7">
    <location>
        <begin position="632"/>
        <end position="655"/>
    </location>
</feature>
<feature type="transmembrane region" description="Helical" evidence="7">
    <location>
        <begin position="487"/>
        <end position="507"/>
    </location>
</feature>
<feature type="transmembrane region" description="Helical" evidence="7">
    <location>
        <begin position="223"/>
        <end position="241"/>
    </location>
</feature>
<evidence type="ECO:0000256" key="7">
    <source>
        <dbReference type="SAM" id="Phobius"/>
    </source>
</evidence>
<evidence type="ECO:0000256" key="2">
    <source>
        <dbReference type="ARBA" id="ARBA00022448"/>
    </source>
</evidence>
<feature type="transmembrane region" description="Helical" evidence="7">
    <location>
        <begin position="424"/>
        <end position="443"/>
    </location>
</feature>
<keyword evidence="3" id="KW-1003">Cell membrane</keyword>
<dbReference type="Pfam" id="PF07690">
    <property type="entry name" value="MFS_1"/>
    <property type="match status" value="1"/>
</dbReference>
<evidence type="ECO:0000256" key="1">
    <source>
        <dbReference type="ARBA" id="ARBA00004651"/>
    </source>
</evidence>
<organism evidence="9 10">
    <name type="scientific">Candidimonas humi</name>
    <dbReference type="NCBI Taxonomy" id="683355"/>
    <lineage>
        <taxon>Bacteria</taxon>
        <taxon>Pseudomonadati</taxon>
        <taxon>Pseudomonadota</taxon>
        <taxon>Betaproteobacteria</taxon>
        <taxon>Burkholderiales</taxon>
        <taxon>Alcaligenaceae</taxon>
        <taxon>Candidimonas</taxon>
    </lineage>
</organism>
<evidence type="ECO:0000313" key="10">
    <source>
        <dbReference type="Proteomes" id="UP001595848"/>
    </source>
</evidence>
<dbReference type="CDD" id="cd17325">
    <property type="entry name" value="MFS_MdtG_SLC18_like"/>
    <property type="match status" value="1"/>
</dbReference>
<feature type="transmembrane region" description="Helical" evidence="7">
    <location>
        <begin position="548"/>
        <end position="569"/>
    </location>
</feature>
<evidence type="ECO:0000256" key="3">
    <source>
        <dbReference type="ARBA" id="ARBA00022475"/>
    </source>
</evidence>
<dbReference type="InterPro" id="IPR011701">
    <property type="entry name" value="MFS"/>
</dbReference>
<feature type="transmembrane region" description="Helical" evidence="7">
    <location>
        <begin position="513"/>
        <end position="536"/>
    </location>
</feature>
<dbReference type="PANTHER" id="PTHR23517">
    <property type="entry name" value="RESISTANCE PROTEIN MDTM, PUTATIVE-RELATED-RELATED"/>
    <property type="match status" value="1"/>
</dbReference>
<evidence type="ECO:0000256" key="4">
    <source>
        <dbReference type="ARBA" id="ARBA00022692"/>
    </source>
</evidence>
<feature type="transmembrane region" description="Helical" evidence="7">
    <location>
        <begin position="575"/>
        <end position="597"/>
    </location>
</feature>
<feature type="transmembrane region" description="Helical" evidence="7">
    <location>
        <begin position="667"/>
        <end position="687"/>
    </location>
</feature>
<feature type="transmembrane region" description="Helical" evidence="7">
    <location>
        <begin position="770"/>
        <end position="790"/>
    </location>
</feature>
<dbReference type="InterPro" id="IPR050171">
    <property type="entry name" value="MFS_Transporters"/>
</dbReference>
<keyword evidence="5 7" id="KW-1133">Transmembrane helix</keyword>
<accession>A0ABV8NXK5</accession>
<dbReference type="EMBL" id="JBHSBV010000004">
    <property type="protein sequence ID" value="MFC4201679.1"/>
    <property type="molecule type" value="Genomic_DNA"/>
</dbReference>
<feature type="transmembrane region" description="Helical" evidence="7">
    <location>
        <begin position="724"/>
        <end position="749"/>
    </location>
</feature>
<name>A0ABV8NXK5_9BURK</name>
<comment type="caution">
    <text evidence="9">The sequence shown here is derived from an EMBL/GenBank/DDBJ whole genome shotgun (WGS) entry which is preliminary data.</text>
</comment>
<keyword evidence="4 7" id="KW-0812">Transmembrane</keyword>
<evidence type="ECO:0000313" key="9">
    <source>
        <dbReference type="EMBL" id="MFC4201679.1"/>
    </source>
</evidence>
<dbReference type="PROSITE" id="PS50850">
    <property type="entry name" value="MFS"/>
    <property type="match status" value="1"/>
</dbReference>
<dbReference type="InterPro" id="IPR020846">
    <property type="entry name" value="MFS_dom"/>
</dbReference>
<dbReference type="RefSeq" id="WP_217965590.1">
    <property type="nucleotide sequence ID" value="NZ_JAHTBN010000007.1"/>
</dbReference>